<evidence type="ECO:0000256" key="1">
    <source>
        <dbReference type="SAM" id="MobiDB-lite"/>
    </source>
</evidence>
<feature type="compositionally biased region" description="Basic and acidic residues" evidence="1">
    <location>
        <begin position="96"/>
        <end position="110"/>
    </location>
</feature>
<dbReference type="WBParaSite" id="SRDH1_66240.1">
    <property type="protein sequence ID" value="SRDH1_66240.1"/>
    <property type="gene ID" value="SRDH1_66240"/>
</dbReference>
<reference evidence="2" key="1">
    <citation type="submission" date="2022-06" db="EMBL/GenBank/DDBJ databases">
        <authorList>
            <person name="Berger JAMES D."/>
            <person name="Berger JAMES D."/>
        </authorList>
    </citation>
    <scope>NUCLEOTIDE SEQUENCE [LARGE SCALE GENOMIC DNA]</scope>
</reference>
<keyword evidence="2" id="KW-1185">Reference proteome</keyword>
<feature type="region of interest" description="Disordered" evidence="1">
    <location>
        <begin position="91"/>
        <end position="110"/>
    </location>
</feature>
<sequence length="302" mass="35438">MDISNPSEKSSSIIPLSFTSNQHKIKRLKLLQELENRKFQLNYNRLIKEQNKIYKQLDIQRLQFTRRLSETNFILEDSSKLDNLDSKKIKQPSIQNDDHGNSNRRLHSQDNIHEKVYTNQPFWLRLRSLGVPSDEDILLAALTCKNMNINNKVESDVIDEDDVFESNSKSSIIKNSKNIQKQRSSSVTGADEFYKNLSKPHYNNYNHPIKRIKRSLSLEEQKPNWLLTLNQLKREKLLRNQSNTQEEITALVRGNKFYNNNNNNNNNKRSNILTIKYPSRNDRLIKSHRHTIVGITNELTPI</sequence>
<organism evidence="2 3">
    <name type="scientific">Schistosoma rodhaini</name>
    <dbReference type="NCBI Taxonomy" id="6188"/>
    <lineage>
        <taxon>Eukaryota</taxon>
        <taxon>Metazoa</taxon>
        <taxon>Spiralia</taxon>
        <taxon>Lophotrochozoa</taxon>
        <taxon>Platyhelminthes</taxon>
        <taxon>Trematoda</taxon>
        <taxon>Digenea</taxon>
        <taxon>Strigeidida</taxon>
        <taxon>Schistosomatoidea</taxon>
        <taxon>Schistosomatidae</taxon>
        <taxon>Schistosoma</taxon>
    </lineage>
</organism>
<evidence type="ECO:0000313" key="2">
    <source>
        <dbReference type="Proteomes" id="UP000050792"/>
    </source>
</evidence>
<evidence type="ECO:0000313" key="3">
    <source>
        <dbReference type="WBParaSite" id="SRDH1_66240.1"/>
    </source>
</evidence>
<dbReference type="Proteomes" id="UP000050792">
    <property type="component" value="Unassembled WGS sequence"/>
</dbReference>
<accession>A0A183R5H7</accession>
<proteinExistence type="predicted"/>
<reference evidence="3" key="2">
    <citation type="submission" date="2023-11" db="UniProtKB">
        <authorList>
            <consortium name="WormBaseParasite"/>
        </authorList>
    </citation>
    <scope>IDENTIFICATION</scope>
</reference>
<name>A0A183R5H7_9TREM</name>
<dbReference type="AlphaFoldDB" id="A0A183R5H7"/>
<protein>
    <submittedName>
        <fullName evidence="3">Uncharacterized protein</fullName>
    </submittedName>
</protein>